<feature type="coiled-coil region" evidence="1">
    <location>
        <begin position="221"/>
        <end position="255"/>
    </location>
</feature>
<accession>A0AAD1XVY8</accession>
<feature type="compositionally biased region" description="Basic and acidic residues" evidence="2">
    <location>
        <begin position="179"/>
        <end position="208"/>
    </location>
</feature>
<evidence type="ECO:0000313" key="3">
    <source>
        <dbReference type="EMBL" id="CAI2379889.1"/>
    </source>
</evidence>
<evidence type="ECO:0000313" key="4">
    <source>
        <dbReference type="Proteomes" id="UP001295684"/>
    </source>
</evidence>
<feature type="region of interest" description="Disordered" evidence="2">
    <location>
        <begin position="1"/>
        <end position="45"/>
    </location>
</feature>
<feature type="compositionally biased region" description="Polar residues" evidence="2">
    <location>
        <begin position="323"/>
        <end position="336"/>
    </location>
</feature>
<protein>
    <submittedName>
        <fullName evidence="3">Uncharacterized protein</fullName>
    </submittedName>
</protein>
<comment type="caution">
    <text evidence="3">The sequence shown here is derived from an EMBL/GenBank/DDBJ whole genome shotgun (WGS) entry which is preliminary data.</text>
</comment>
<dbReference type="AlphaFoldDB" id="A0AAD1XVY8"/>
<proteinExistence type="predicted"/>
<feature type="region of interest" description="Disordered" evidence="2">
    <location>
        <begin position="300"/>
        <end position="336"/>
    </location>
</feature>
<keyword evidence="4" id="KW-1185">Reference proteome</keyword>
<dbReference type="EMBL" id="CAMPGE010021767">
    <property type="protein sequence ID" value="CAI2379889.1"/>
    <property type="molecule type" value="Genomic_DNA"/>
</dbReference>
<organism evidence="3 4">
    <name type="scientific">Euplotes crassus</name>
    <dbReference type="NCBI Taxonomy" id="5936"/>
    <lineage>
        <taxon>Eukaryota</taxon>
        <taxon>Sar</taxon>
        <taxon>Alveolata</taxon>
        <taxon>Ciliophora</taxon>
        <taxon>Intramacronucleata</taxon>
        <taxon>Spirotrichea</taxon>
        <taxon>Hypotrichia</taxon>
        <taxon>Euplotida</taxon>
        <taxon>Euplotidae</taxon>
        <taxon>Moneuplotes</taxon>
    </lineage>
</organism>
<feature type="region of interest" description="Disordered" evidence="2">
    <location>
        <begin position="179"/>
        <end position="219"/>
    </location>
</feature>
<sequence length="336" mass="40224">MGESSHRRRENEIRTYSNAKPFKRGNRERIKGKNYIKSNKANIKNISKARNQNERQKTIEKQRTEWLKFGDSPLKKSNKEATSCVPNIKRVISPKKNNLICEKDGEYDQVTHPEAIKHIKKLYSNVTKPKKHRKKHQIYPGQANLKGYLEKELKRRAIHKPKGSQTDQEKACLRLYEEHKDRQIRMQQRKKEKEKKEKKERNPWERTKSRTRSRMRKERQIKEEEAKFKDKIVKIDKEEQNLRKENEKIQKDSQERIKRSNFKIEGFKKESSNVGINRRELSQKDKLENFKRVENNIKIKLRSTDSQRSNNTKISIMPKTKTTDPTLINHNPNLHP</sequence>
<dbReference type="Proteomes" id="UP001295684">
    <property type="component" value="Unassembled WGS sequence"/>
</dbReference>
<evidence type="ECO:0000256" key="1">
    <source>
        <dbReference type="SAM" id="Coils"/>
    </source>
</evidence>
<feature type="compositionally biased region" description="Low complexity" evidence="2">
    <location>
        <begin position="35"/>
        <end position="45"/>
    </location>
</feature>
<name>A0AAD1XVY8_EUPCR</name>
<gene>
    <name evidence="3" type="ORF">ECRASSUSDP1_LOCUS21309</name>
</gene>
<keyword evidence="1" id="KW-0175">Coiled coil</keyword>
<reference evidence="3" key="1">
    <citation type="submission" date="2023-07" db="EMBL/GenBank/DDBJ databases">
        <authorList>
            <consortium name="AG Swart"/>
            <person name="Singh M."/>
            <person name="Singh A."/>
            <person name="Seah K."/>
            <person name="Emmerich C."/>
        </authorList>
    </citation>
    <scope>NUCLEOTIDE SEQUENCE</scope>
    <source>
        <strain evidence="3">DP1</strain>
    </source>
</reference>
<evidence type="ECO:0000256" key="2">
    <source>
        <dbReference type="SAM" id="MobiDB-lite"/>
    </source>
</evidence>